<name>A0A1H2BCR7_9ACTN</name>
<dbReference type="Pfam" id="PF00082">
    <property type="entry name" value="Peptidase_S8"/>
    <property type="match status" value="1"/>
</dbReference>
<feature type="chain" id="PRO_5009269815" evidence="7">
    <location>
        <begin position="30"/>
        <end position="439"/>
    </location>
</feature>
<keyword evidence="6" id="KW-0472">Membrane</keyword>
<keyword evidence="4" id="KW-0720">Serine protease</keyword>
<keyword evidence="7" id="KW-0732">Signal</keyword>
<evidence type="ECO:0000256" key="7">
    <source>
        <dbReference type="SAM" id="SignalP"/>
    </source>
</evidence>
<dbReference type="RefSeq" id="WP_157751734.1">
    <property type="nucleotide sequence ID" value="NZ_BOMJ01000062.1"/>
</dbReference>
<dbReference type="SUPFAM" id="SSF52743">
    <property type="entry name" value="Subtilisin-like"/>
    <property type="match status" value="1"/>
</dbReference>
<sequence>MPATALRAVALALAAVAVTATGTALPARAEPGTDAAPNRYYYTVGKGAPENLWEIAERFLGDPERAGEILDLNAGRVQPDGGRLVSPDDLTGGWHLVLPGDAIGAELQHGPLPAGRTRPSKCQWGATPPAAATWGQTLLTPSGAWTVADGSGVKVAIVGSGVDGSATGLTGRVLAGTDVTSGTGRGDDSCAGSGTALAGIVAGDDGDEGRSFGVAPGARIVPVKAGTGKPTAGVAATAIRVAAASGAGVVLIGADVDATDPQVGTAINKAIAADVVVVLPATAAAGAADGLLRVGAAGRDGQPAGNTAPDAADLLAPGDEVASIGRAGSGPAYAAAFVAGTITLVRSADPGLPATEVTRRVLATAVDGVVSPVAAVTTPQSAEPAAAAGSAPEPRNGLGTLSTVLIGIAAGLIVLLSVLLVSRRWQRRRAPMPPPGQAG</sequence>
<dbReference type="InterPro" id="IPR050131">
    <property type="entry name" value="Peptidase_S8_subtilisin-like"/>
</dbReference>
<dbReference type="GO" id="GO:0004252">
    <property type="term" value="F:serine-type endopeptidase activity"/>
    <property type="evidence" value="ECO:0007669"/>
    <property type="project" value="InterPro"/>
</dbReference>
<protein>
    <submittedName>
        <fullName evidence="9">Subtilase family protein</fullName>
    </submittedName>
</protein>
<dbReference type="AlphaFoldDB" id="A0A1H2BCR7"/>
<evidence type="ECO:0000256" key="5">
    <source>
        <dbReference type="PROSITE-ProRule" id="PRU01240"/>
    </source>
</evidence>
<comment type="caution">
    <text evidence="5">Lacks conserved residue(s) required for the propagation of feature annotation.</text>
</comment>
<evidence type="ECO:0000256" key="3">
    <source>
        <dbReference type="ARBA" id="ARBA00022801"/>
    </source>
</evidence>
<keyword evidence="3" id="KW-0378">Hydrolase</keyword>
<evidence type="ECO:0000256" key="2">
    <source>
        <dbReference type="ARBA" id="ARBA00022670"/>
    </source>
</evidence>
<proteinExistence type="inferred from homology"/>
<dbReference type="CDD" id="cd00306">
    <property type="entry name" value="Peptidases_S8_S53"/>
    <property type="match status" value="1"/>
</dbReference>
<reference evidence="9 10" key="1">
    <citation type="submission" date="2016-10" db="EMBL/GenBank/DDBJ databases">
        <authorList>
            <person name="de Groot N.N."/>
        </authorList>
    </citation>
    <scope>NUCLEOTIDE SEQUENCE [LARGE SCALE GENOMIC DNA]</scope>
    <source>
        <strain evidence="9 10">DSM 43941</strain>
    </source>
</reference>
<keyword evidence="6" id="KW-0812">Transmembrane</keyword>
<feature type="transmembrane region" description="Helical" evidence="6">
    <location>
        <begin position="401"/>
        <end position="422"/>
    </location>
</feature>
<evidence type="ECO:0000256" key="6">
    <source>
        <dbReference type="SAM" id="Phobius"/>
    </source>
</evidence>
<dbReference type="EMBL" id="LT629758">
    <property type="protein sequence ID" value="SDT56100.1"/>
    <property type="molecule type" value="Genomic_DNA"/>
</dbReference>
<dbReference type="STRING" id="113562.SAMN04489716_4521"/>
<keyword evidence="10" id="KW-1185">Reference proteome</keyword>
<keyword evidence="2" id="KW-0645">Protease</keyword>
<dbReference type="Gene3D" id="3.40.50.200">
    <property type="entry name" value="Peptidase S8/S53 domain"/>
    <property type="match status" value="1"/>
</dbReference>
<dbReference type="InterPro" id="IPR015500">
    <property type="entry name" value="Peptidase_S8_subtilisin-rel"/>
</dbReference>
<evidence type="ECO:0000259" key="8">
    <source>
        <dbReference type="Pfam" id="PF00082"/>
    </source>
</evidence>
<dbReference type="PANTHER" id="PTHR43806:SF11">
    <property type="entry name" value="CEREVISIN-RELATED"/>
    <property type="match status" value="1"/>
</dbReference>
<gene>
    <name evidence="9" type="ORF">SAMN04489716_4521</name>
</gene>
<dbReference type="PANTHER" id="PTHR43806">
    <property type="entry name" value="PEPTIDASE S8"/>
    <property type="match status" value="1"/>
</dbReference>
<dbReference type="Proteomes" id="UP000198688">
    <property type="component" value="Chromosome I"/>
</dbReference>
<evidence type="ECO:0000313" key="9">
    <source>
        <dbReference type="EMBL" id="SDT56100.1"/>
    </source>
</evidence>
<keyword evidence="6" id="KW-1133">Transmembrane helix</keyword>
<comment type="similarity">
    <text evidence="1 5">Belongs to the peptidase S8 family.</text>
</comment>
<evidence type="ECO:0000256" key="4">
    <source>
        <dbReference type="ARBA" id="ARBA00022825"/>
    </source>
</evidence>
<evidence type="ECO:0000256" key="1">
    <source>
        <dbReference type="ARBA" id="ARBA00011073"/>
    </source>
</evidence>
<evidence type="ECO:0000313" key="10">
    <source>
        <dbReference type="Proteomes" id="UP000198688"/>
    </source>
</evidence>
<organism evidence="9 10">
    <name type="scientific">Actinoplanes derwentensis</name>
    <dbReference type="NCBI Taxonomy" id="113562"/>
    <lineage>
        <taxon>Bacteria</taxon>
        <taxon>Bacillati</taxon>
        <taxon>Actinomycetota</taxon>
        <taxon>Actinomycetes</taxon>
        <taxon>Micromonosporales</taxon>
        <taxon>Micromonosporaceae</taxon>
        <taxon>Actinoplanes</taxon>
    </lineage>
</organism>
<dbReference type="InterPro" id="IPR000209">
    <property type="entry name" value="Peptidase_S8/S53_dom"/>
</dbReference>
<accession>A0A1H2BCR7</accession>
<dbReference type="GO" id="GO:0006508">
    <property type="term" value="P:proteolysis"/>
    <property type="evidence" value="ECO:0007669"/>
    <property type="project" value="UniProtKB-KW"/>
</dbReference>
<dbReference type="InterPro" id="IPR036852">
    <property type="entry name" value="Peptidase_S8/S53_dom_sf"/>
</dbReference>
<feature type="domain" description="Peptidase S8/S53" evidence="8">
    <location>
        <begin position="150"/>
        <end position="368"/>
    </location>
</feature>
<dbReference type="OrthoDB" id="8444614at2"/>
<dbReference type="PRINTS" id="PR00723">
    <property type="entry name" value="SUBTILISIN"/>
</dbReference>
<dbReference type="PROSITE" id="PS51892">
    <property type="entry name" value="SUBTILASE"/>
    <property type="match status" value="1"/>
</dbReference>
<feature type="signal peptide" evidence="7">
    <location>
        <begin position="1"/>
        <end position="29"/>
    </location>
</feature>